<dbReference type="GO" id="GO:0046565">
    <property type="term" value="F:3-dehydroshikimate dehydratase activity"/>
    <property type="evidence" value="ECO:0007669"/>
    <property type="project" value="UniProtKB-UniRule"/>
</dbReference>
<dbReference type="EC" id="4.2.1.118" evidence="2"/>
<dbReference type="SUPFAM" id="SSF51658">
    <property type="entry name" value="Xylose isomerase-like"/>
    <property type="match status" value="1"/>
</dbReference>
<dbReference type="UniPathway" id="UPA00088"/>
<feature type="binding site" evidence="2">
    <location>
        <position position="440"/>
    </location>
    <ligand>
        <name>Mg(2+)</name>
        <dbReference type="ChEBI" id="CHEBI:18420"/>
    </ligand>
</feature>
<dbReference type="InterPro" id="IPR043700">
    <property type="entry name" value="DSD"/>
</dbReference>
<keyword evidence="1 2" id="KW-0479">Metal-binding</keyword>
<dbReference type="PROSITE" id="PS51819">
    <property type="entry name" value="VOC"/>
    <property type="match status" value="2"/>
</dbReference>
<comment type="cofactor">
    <cofactor evidence="2">
        <name>a divalent metal cation</name>
        <dbReference type="ChEBI" id="CHEBI:60240"/>
    </cofactor>
</comment>
<dbReference type="InterPro" id="IPR029068">
    <property type="entry name" value="Glyas_Bleomycin-R_OHBP_Dase"/>
</dbReference>
<feature type="binding site" evidence="2">
    <location>
        <position position="518"/>
    </location>
    <ligand>
        <name>Mg(2+)</name>
        <dbReference type="ChEBI" id="CHEBI:18420"/>
    </ligand>
</feature>
<dbReference type="AlphaFoldDB" id="A0A239LI79"/>
<dbReference type="PANTHER" id="PTHR12110:SF21">
    <property type="entry name" value="XYLOSE ISOMERASE-LIKE TIM BARREL DOMAIN-CONTAINING PROTEIN"/>
    <property type="match status" value="1"/>
</dbReference>
<feature type="binding site" evidence="2">
    <location>
        <position position="191"/>
    </location>
    <ligand>
        <name>a divalent metal cation</name>
        <dbReference type="ChEBI" id="CHEBI:60240"/>
        <note>catalytic</note>
    </ligand>
</feature>
<comment type="catalytic activity">
    <reaction evidence="2">
        <text>3-dehydroshikimate = 3,4-dihydroxybenzoate + H2O</text>
        <dbReference type="Rhea" id="RHEA:24848"/>
        <dbReference type="ChEBI" id="CHEBI:15377"/>
        <dbReference type="ChEBI" id="CHEBI:16630"/>
        <dbReference type="ChEBI" id="CHEBI:36241"/>
        <dbReference type="EC" id="4.2.1.118"/>
    </reaction>
</comment>
<dbReference type="Pfam" id="PF14696">
    <property type="entry name" value="Glyoxalase_5"/>
    <property type="match status" value="1"/>
</dbReference>
<name>A0A239LI79_9RHOB</name>
<dbReference type="GO" id="GO:0046279">
    <property type="term" value="P:3,4-dihydroxybenzoate biosynthetic process"/>
    <property type="evidence" value="ECO:0007669"/>
    <property type="project" value="UniProtKB-UniRule"/>
</dbReference>
<accession>A0A239LI79</accession>
<protein>
    <recommendedName>
        <fullName evidence="2">3-dehydroshikimate dehydratase</fullName>
        <shortName evidence="2">DSD</shortName>
        <ecNumber evidence="2">4.2.1.118</ecNumber>
    </recommendedName>
</protein>
<dbReference type="Pfam" id="PF00903">
    <property type="entry name" value="Glyoxalase"/>
    <property type="match status" value="1"/>
</dbReference>
<dbReference type="Gene3D" id="3.10.180.10">
    <property type="entry name" value="2,3-Dihydroxybiphenyl 1,2-Dioxygenase, domain 1"/>
    <property type="match status" value="2"/>
</dbReference>
<dbReference type="InterPro" id="IPR036237">
    <property type="entry name" value="Xyl_isomerase-like_sf"/>
</dbReference>
<dbReference type="InterPro" id="IPR050312">
    <property type="entry name" value="IolE/XylAMocC-like"/>
</dbReference>
<evidence type="ECO:0000259" key="3">
    <source>
        <dbReference type="PROSITE" id="PS51819"/>
    </source>
</evidence>
<feature type="binding site" evidence="2">
    <location>
        <position position="239"/>
    </location>
    <ligand>
        <name>a divalent metal cation</name>
        <dbReference type="ChEBI" id="CHEBI:60240"/>
        <note>catalytic</note>
    </ligand>
</feature>
<dbReference type="OrthoDB" id="9780241at2"/>
<dbReference type="Pfam" id="PF01261">
    <property type="entry name" value="AP_endonuc_2"/>
    <property type="match status" value="1"/>
</dbReference>
<organism evidence="4 5">
    <name type="scientific">Tropicimonas sediminicola</name>
    <dbReference type="NCBI Taxonomy" id="1031541"/>
    <lineage>
        <taxon>Bacteria</taxon>
        <taxon>Pseudomonadati</taxon>
        <taxon>Pseudomonadota</taxon>
        <taxon>Alphaproteobacteria</taxon>
        <taxon>Rhodobacterales</taxon>
        <taxon>Roseobacteraceae</taxon>
        <taxon>Tropicimonas</taxon>
    </lineage>
</organism>
<evidence type="ECO:0000313" key="5">
    <source>
        <dbReference type="Proteomes" id="UP000198426"/>
    </source>
</evidence>
<keyword evidence="5" id="KW-1185">Reference proteome</keyword>
<feature type="binding site" evidence="2">
    <location>
        <position position="596"/>
    </location>
    <ligand>
        <name>Mg(2+)</name>
        <dbReference type="ChEBI" id="CHEBI:18420"/>
    </ligand>
</feature>
<feature type="binding site" evidence="2">
    <location>
        <position position="134"/>
    </location>
    <ligand>
        <name>a divalent metal cation</name>
        <dbReference type="ChEBI" id="CHEBI:60240"/>
        <note>catalytic</note>
    </ligand>
</feature>
<proteinExistence type="inferred from homology"/>
<feature type="domain" description="VOC" evidence="3">
    <location>
        <begin position="290"/>
        <end position="409"/>
    </location>
</feature>
<comment type="function">
    <text evidence="2">Catalyzes the conversion of 3-dehydroshikimate to protocatechuate (3,4-dihydroxybenzoate), a common intermediate of quinate and shikimate degradation pathways.</text>
</comment>
<dbReference type="SUPFAM" id="SSF54593">
    <property type="entry name" value="Glyoxalase/Bleomycin resistance protein/Dihydroxybiphenyl dioxygenase"/>
    <property type="match status" value="1"/>
</dbReference>
<dbReference type="HAMAP" id="MF_02238">
    <property type="entry name" value="DSD"/>
    <property type="match status" value="1"/>
</dbReference>
<dbReference type="InterPro" id="IPR013022">
    <property type="entry name" value="Xyl_isomerase-like_TIM-brl"/>
</dbReference>
<gene>
    <name evidence="4" type="ORF">SAMN05421757_11036</name>
</gene>
<dbReference type="RefSeq" id="WP_089234977.1">
    <property type="nucleotide sequence ID" value="NZ_FZOY01000010.1"/>
</dbReference>
<keyword evidence="2" id="KW-0456">Lyase</keyword>
<evidence type="ECO:0000256" key="1">
    <source>
        <dbReference type="ARBA" id="ARBA00022723"/>
    </source>
</evidence>
<keyword evidence="4" id="KW-0223">Dioxygenase</keyword>
<keyword evidence="4" id="KW-0560">Oxidoreductase</keyword>
<comment type="similarity">
    <text evidence="2">Belongs to the bacterial two-domain DSD family.</text>
</comment>
<dbReference type="InterPro" id="IPR037523">
    <property type="entry name" value="VOC_core"/>
</dbReference>
<keyword evidence="4" id="KW-0670">Pyruvate</keyword>
<dbReference type="GO" id="GO:0046872">
    <property type="term" value="F:metal ion binding"/>
    <property type="evidence" value="ECO:0007669"/>
    <property type="project" value="UniProtKB-UniRule"/>
</dbReference>
<dbReference type="InterPro" id="IPR041736">
    <property type="entry name" value="4OHPhenylPyrv_dOase_N"/>
</dbReference>
<feature type="domain" description="VOC" evidence="3">
    <location>
        <begin position="437"/>
        <end position="587"/>
    </location>
</feature>
<reference evidence="4 5" key="1">
    <citation type="submission" date="2017-06" db="EMBL/GenBank/DDBJ databases">
        <authorList>
            <person name="Kim H.J."/>
            <person name="Triplett B.A."/>
        </authorList>
    </citation>
    <scope>NUCLEOTIDE SEQUENCE [LARGE SCALE GENOMIC DNA]</scope>
    <source>
        <strain evidence="4 5">DSM 29339</strain>
    </source>
</reference>
<evidence type="ECO:0000256" key="2">
    <source>
        <dbReference type="HAMAP-Rule" id="MF_02238"/>
    </source>
</evidence>
<dbReference type="PANTHER" id="PTHR12110">
    <property type="entry name" value="HYDROXYPYRUVATE ISOMERASE"/>
    <property type="match status" value="1"/>
</dbReference>
<comment type="pathway">
    <text evidence="2">Aromatic compound metabolism; 3,4-dihydroxybenzoate biosynthesis.</text>
</comment>
<evidence type="ECO:0000313" key="4">
    <source>
        <dbReference type="EMBL" id="SNT30296.1"/>
    </source>
</evidence>
<dbReference type="Gene3D" id="3.20.20.150">
    <property type="entry name" value="Divalent-metal-dependent TIM barrel enzymes"/>
    <property type="match status" value="1"/>
</dbReference>
<sequence length="631" mass="68937">MKTSIATVSIAGDLRDKLTAIAGAGFDGIEIFEQDFIAYSGSPTEIGEMVRDHGLKIDLFQPVRDFEGLPEPLRAKAFDRIERRFDLMEELGTDLLLVSSTTHSESLGGVDRFAADFGELGERAAARGMRIGYEARSWGRFVSDYRDAWEVVRRADHPAVGLILDSFHTLAKKVDPGGIRAIPGDRIFHVQLSDAPMIAMDLEYMSRHFRVMPGEGDLPLLDFLRAVSVTGYDGPFSLEILNDQLRGSSARIAALDGHRSLIYLADQLKRAEPARQITLPDMPPKGRVNGVEFVEFSASDAEAETLGQMLHTLGFERVARHIAKSVSLWRQGSINIVINTEQEGFAHSSYVMHGTSVCDIGLMVEDAGATVERARALGANLFAQPLGAGELDIPAVRGVGGSVLHFLDTSSELGRVWEAEFKPVDADVAASPTGLTRIDHVAQVMKHEEMLTWALFYTSIFEIEKAPEVDVADPGGIVHSRALQSADGAIRITLNGVDTHRTFAGRFVSDSFGSSVQHLAFATSDIFATAEKLAANGFESLPIPTNYYGEIESRFGLTSDFVAALRAANILYDEDGAGGSYFQLYSRPYGDGFFFEIIERRGGYDGYGAPNAPYRTAALKRLSRPAGMPRR</sequence>
<dbReference type="EMBL" id="FZOY01000010">
    <property type="protein sequence ID" value="SNT30296.1"/>
    <property type="molecule type" value="Genomic_DNA"/>
</dbReference>
<dbReference type="Proteomes" id="UP000198426">
    <property type="component" value="Unassembled WGS sequence"/>
</dbReference>
<dbReference type="InterPro" id="IPR004360">
    <property type="entry name" value="Glyas_Fos-R_dOase_dom"/>
</dbReference>
<dbReference type="GO" id="GO:0051213">
    <property type="term" value="F:dioxygenase activity"/>
    <property type="evidence" value="ECO:0007669"/>
    <property type="project" value="UniProtKB-KW"/>
</dbReference>
<dbReference type="CDD" id="cd08342">
    <property type="entry name" value="HPPD_N_like"/>
    <property type="match status" value="1"/>
</dbReference>
<feature type="binding site" evidence="2">
    <location>
        <position position="165"/>
    </location>
    <ligand>
        <name>a divalent metal cation</name>
        <dbReference type="ChEBI" id="CHEBI:60240"/>
        <note>catalytic</note>
    </ligand>
</feature>